<comment type="caution">
    <text evidence="3">The sequence shown here is derived from an EMBL/GenBank/DDBJ whole genome shotgun (WGS) entry which is preliminary data.</text>
</comment>
<organism evidence="3 4">
    <name type="scientific">Oceanobacillus indicireducens</name>
    <dbReference type="NCBI Taxonomy" id="1004261"/>
    <lineage>
        <taxon>Bacteria</taxon>
        <taxon>Bacillati</taxon>
        <taxon>Bacillota</taxon>
        <taxon>Bacilli</taxon>
        <taxon>Bacillales</taxon>
        <taxon>Bacillaceae</taxon>
        <taxon>Oceanobacillus</taxon>
    </lineage>
</organism>
<name>A0A917XWB4_9BACI</name>
<dbReference type="EMBL" id="BMOS01000007">
    <property type="protein sequence ID" value="GGN54827.1"/>
    <property type="molecule type" value="Genomic_DNA"/>
</dbReference>
<feature type="domain" description="Tape measure protein N-terminal" evidence="2">
    <location>
        <begin position="86"/>
        <end position="245"/>
    </location>
</feature>
<keyword evidence="1" id="KW-0812">Transmembrane</keyword>
<dbReference type="AlphaFoldDB" id="A0A917XWB4"/>
<feature type="transmembrane region" description="Helical" evidence="1">
    <location>
        <begin position="492"/>
        <end position="515"/>
    </location>
</feature>
<gene>
    <name evidence="3" type="ORF">GCM10007971_13000</name>
</gene>
<dbReference type="PANTHER" id="PTHR37813">
    <property type="entry name" value="FELS-2 PROPHAGE PROTEIN"/>
    <property type="match status" value="1"/>
</dbReference>
<dbReference type="Pfam" id="PF20155">
    <property type="entry name" value="TMP_3"/>
    <property type="match status" value="1"/>
</dbReference>
<dbReference type="SUPFAM" id="SSF48371">
    <property type="entry name" value="ARM repeat"/>
    <property type="match status" value="1"/>
</dbReference>
<evidence type="ECO:0000313" key="3">
    <source>
        <dbReference type="EMBL" id="GGN54827.1"/>
    </source>
</evidence>
<dbReference type="RefSeq" id="WP_188856510.1">
    <property type="nucleotide sequence ID" value="NZ_BMOS01000007.1"/>
</dbReference>
<reference evidence="3" key="1">
    <citation type="journal article" date="2014" name="Int. J. Syst. Evol. Microbiol.">
        <title>Complete genome sequence of Corynebacterium casei LMG S-19264T (=DSM 44701T), isolated from a smear-ripened cheese.</title>
        <authorList>
            <consortium name="US DOE Joint Genome Institute (JGI-PGF)"/>
            <person name="Walter F."/>
            <person name="Albersmeier A."/>
            <person name="Kalinowski J."/>
            <person name="Ruckert C."/>
        </authorList>
    </citation>
    <scope>NUCLEOTIDE SEQUENCE</scope>
    <source>
        <strain evidence="3">JCM 17251</strain>
    </source>
</reference>
<reference evidence="3" key="2">
    <citation type="submission" date="2020-09" db="EMBL/GenBank/DDBJ databases">
        <authorList>
            <person name="Sun Q."/>
            <person name="Ohkuma M."/>
        </authorList>
    </citation>
    <scope>NUCLEOTIDE SEQUENCE</scope>
    <source>
        <strain evidence="3">JCM 17251</strain>
    </source>
</reference>
<dbReference type="Proteomes" id="UP000624041">
    <property type="component" value="Unassembled WGS sequence"/>
</dbReference>
<evidence type="ECO:0000313" key="4">
    <source>
        <dbReference type="Proteomes" id="UP000624041"/>
    </source>
</evidence>
<protein>
    <recommendedName>
        <fullName evidence="2">Tape measure protein N-terminal domain-containing protein</fullName>
    </recommendedName>
</protein>
<accession>A0A917XWB4</accession>
<evidence type="ECO:0000256" key="1">
    <source>
        <dbReference type="SAM" id="Phobius"/>
    </source>
</evidence>
<sequence>MTTLGQAYVQIMPSAKGISGSIQKTINPEATAAGKSAGSRIATSIANSMGKAGKTLTKAITVPAMGAATAVSGIVAALGWKRLVAVDAAQAQLKGLGYSAEDVSRISDGLRDAISGGMLTMAEATSAAATAMAAGVKEGDELTRYIQLLDSAVVGGTGTFTEMEQIFGRVVDQGKLTRTEFDMIAQRMPGFSAAVQSHMGVGSEAMYEMLRNGEITTDDFLDVMEDFAGGMADAYADSWSGMVQNTLANVGIIGETILGGVFEQSKESIAEFLDYLRSDDLKAWAEETGQVIGQAFSTMVESVKSAIQWWTNLDGNTQKLIMTMAGIAVAIGPVLMIVSKLITTVISVHSWFGKLKIAVGILTSAIGGISAPVLIVIGVIAGLIALFTALYQSNESFRDLVLTVWETIKETMTTVIQTISDFVMEIWGSLIEWWNENSEMILEAAQNVWNGIMTVITTVMDVVWAIMQALWPVIQALIISTWEAIKGAIQGAIDVITGIIQFFSALFTGNWSALWDSVKQIVSGAVQLVWNLVQLWFVGKILKLGNTLFTGLRGIVTNIWNTVKSLFTGGVNTARNVVSTGFNFIRNIISSVMNAIRGVISNIWNGIRNTISNVVNGIRSTISNIFNSLRGIVSSAFNGVRSAVTNGMRNAFNAVKNFFGRFKDAGKKIVTSIADGIKGAVGKVTDAIGNVTQKVRDFLPFSPPKTGPLMDIMDVKWGETIGAGIEKGEGEVARAMEDILAFDVTKKATFSNPQNNNNHDDYSSQNNQNNQPIILQVDGKTFAQIMGDYTSQEGGNRIRRIERGLA</sequence>
<keyword evidence="4" id="KW-1185">Reference proteome</keyword>
<dbReference type="NCBIfam" id="TIGR02675">
    <property type="entry name" value="tape_meas_nterm"/>
    <property type="match status" value="1"/>
</dbReference>
<feature type="transmembrane region" description="Helical" evidence="1">
    <location>
        <begin position="521"/>
        <end position="539"/>
    </location>
</feature>
<feature type="transmembrane region" description="Helical" evidence="1">
    <location>
        <begin position="358"/>
        <end position="391"/>
    </location>
</feature>
<dbReference type="Gene3D" id="1.20.120.20">
    <property type="entry name" value="Apolipoprotein"/>
    <property type="match status" value="1"/>
</dbReference>
<dbReference type="InterPro" id="IPR013491">
    <property type="entry name" value="Tape_meas_N"/>
</dbReference>
<keyword evidence="1" id="KW-0472">Membrane</keyword>
<dbReference type="InterPro" id="IPR016024">
    <property type="entry name" value="ARM-type_fold"/>
</dbReference>
<feature type="transmembrane region" description="Helical" evidence="1">
    <location>
        <begin position="320"/>
        <end position="346"/>
    </location>
</feature>
<proteinExistence type="predicted"/>
<dbReference type="PANTHER" id="PTHR37813:SF1">
    <property type="entry name" value="FELS-2 PROPHAGE PROTEIN"/>
    <property type="match status" value="1"/>
</dbReference>
<keyword evidence="1" id="KW-1133">Transmembrane helix</keyword>
<evidence type="ECO:0000259" key="2">
    <source>
        <dbReference type="Pfam" id="PF20155"/>
    </source>
</evidence>